<evidence type="ECO:0000256" key="1">
    <source>
        <dbReference type="SAM" id="MobiDB-lite"/>
    </source>
</evidence>
<evidence type="ECO:0000313" key="3">
    <source>
        <dbReference type="Proteomes" id="UP001487740"/>
    </source>
</evidence>
<dbReference type="Proteomes" id="UP001487740">
    <property type="component" value="Unassembled WGS sequence"/>
</dbReference>
<keyword evidence="3" id="KW-1185">Reference proteome</keyword>
<feature type="compositionally biased region" description="Pro residues" evidence="1">
    <location>
        <begin position="328"/>
        <end position="346"/>
    </location>
</feature>
<accession>A0AAW0SXQ6</accession>
<comment type="caution">
    <text evidence="2">The sequence shown here is derived from an EMBL/GenBank/DDBJ whole genome shotgun (WGS) entry which is preliminary data.</text>
</comment>
<protein>
    <submittedName>
        <fullName evidence="2">Uncharacterized protein</fullName>
    </submittedName>
</protein>
<reference evidence="2 3" key="1">
    <citation type="submission" date="2023-03" db="EMBL/GenBank/DDBJ databases">
        <title>High-quality genome of Scylla paramamosain provides insights in environmental adaptation.</title>
        <authorList>
            <person name="Zhang L."/>
        </authorList>
    </citation>
    <scope>NUCLEOTIDE SEQUENCE [LARGE SCALE GENOMIC DNA]</scope>
    <source>
        <strain evidence="2">LZ_2023a</strain>
        <tissue evidence="2">Muscle</tissue>
    </source>
</reference>
<feature type="region of interest" description="Disordered" evidence="1">
    <location>
        <begin position="328"/>
        <end position="355"/>
    </location>
</feature>
<evidence type="ECO:0000313" key="2">
    <source>
        <dbReference type="EMBL" id="KAK8379566.1"/>
    </source>
</evidence>
<sequence>MAQAWFKYRYGVYEEHGYPGDTLYPLSYLEVTTNSTQPALCTDPAALTGVWLNRSASGGVAGVWACCRGSRGCCGVSGGVVGVWACCGVSGVAVVGQLRQHLRVIVTDKHLEWLGVGKYWLENLKPEHEIYENQVLHNVTNLNIENLLNFLPVSPGTAYQTPPEPALNEVLRLLQVHQYQGTVELLLVQLVNRYNSGTSVDESLVSKVRFSGVLYKSERYNIWMKELAVKTGASAATPLDLTSLPLTLHALVTLDGVGVTGLEVRGHVYSGEDLEVIMMDDGYGDPDVTEGDGVYSGYVIDYTGGSGEVTGVAGFLPGSAAVRTPLEFLPPSPETCRPPPPSPPLGRRPGTQKTR</sequence>
<organism evidence="2 3">
    <name type="scientific">Scylla paramamosain</name>
    <name type="common">Mud crab</name>
    <dbReference type="NCBI Taxonomy" id="85552"/>
    <lineage>
        <taxon>Eukaryota</taxon>
        <taxon>Metazoa</taxon>
        <taxon>Ecdysozoa</taxon>
        <taxon>Arthropoda</taxon>
        <taxon>Crustacea</taxon>
        <taxon>Multicrustacea</taxon>
        <taxon>Malacostraca</taxon>
        <taxon>Eumalacostraca</taxon>
        <taxon>Eucarida</taxon>
        <taxon>Decapoda</taxon>
        <taxon>Pleocyemata</taxon>
        <taxon>Brachyura</taxon>
        <taxon>Eubrachyura</taxon>
        <taxon>Portunoidea</taxon>
        <taxon>Portunidae</taxon>
        <taxon>Portuninae</taxon>
        <taxon>Scylla</taxon>
    </lineage>
</organism>
<gene>
    <name evidence="2" type="ORF">O3P69_019480</name>
</gene>
<proteinExistence type="predicted"/>
<name>A0AAW0SXQ6_SCYPA</name>
<dbReference type="AlphaFoldDB" id="A0AAW0SXQ6"/>
<dbReference type="EMBL" id="JARAKH010000043">
    <property type="protein sequence ID" value="KAK8379566.1"/>
    <property type="molecule type" value="Genomic_DNA"/>
</dbReference>